<name>A0A392NGJ8_9FABA</name>
<evidence type="ECO:0000313" key="3">
    <source>
        <dbReference type="Proteomes" id="UP000265520"/>
    </source>
</evidence>
<dbReference type="InterPro" id="IPR053151">
    <property type="entry name" value="RNase_H-like"/>
</dbReference>
<comment type="caution">
    <text evidence="2">The sequence shown here is derived from an EMBL/GenBank/DDBJ whole genome shotgun (WGS) entry which is preliminary data.</text>
</comment>
<proteinExistence type="predicted"/>
<dbReference type="SUPFAM" id="SSF53098">
    <property type="entry name" value="Ribonuclease H-like"/>
    <property type="match status" value="1"/>
</dbReference>
<dbReference type="Gene3D" id="3.30.420.10">
    <property type="entry name" value="Ribonuclease H-like superfamily/Ribonuclease H"/>
    <property type="match status" value="1"/>
</dbReference>
<dbReference type="Proteomes" id="UP000265520">
    <property type="component" value="Unassembled WGS sequence"/>
</dbReference>
<dbReference type="EMBL" id="LXQA010037066">
    <property type="protein sequence ID" value="MCH98228.1"/>
    <property type="molecule type" value="Genomic_DNA"/>
</dbReference>
<evidence type="ECO:0000313" key="2">
    <source>
        <dbReference type="EMBL" id="MCH98228.1"/>
    </source>
</evidence>
<dbReference type="GO" id="GO:0004523">
    <property type="term" value="F:RNA-DNA hybrid ribonuclease activity"/>
    <property type="evidence" value="ECO:0007669"/>
    <property type="project" value="InterPro"/>
</dbReference>
<organism evidence="2 3">
    <name type="scientific">Trifolium medium</name>
    <dbReference type="NCBI Taxonomy" id="97028"/>
    <lineage>
        <taxon>Eukaryota</taxon>
        <taxon>Viridiplantae</taxon>
        <taxon>Streptophyta</taxon>
        <taxon>Embryophyta</taxon>
        <taxon>Tracheophyta</taxon>
        <taxon>Spermatophyta</taxon>
        <taxon>Magnoliopsida</taxon>
        <taxon>eudicotyledons</taxon>
        <taxon>Gunneridae</taxon>
        <taxon>Pentapetalae</taxon>
        <taxon>rosids</taxon>
        <taxon>fabids</taxon>
        <taxon>Fabales</taxon>
        <taxon>Fabaceae</taxon>
        <taxon>Papilionoideae</taxon>
        <taxon>50 kb inversion clade</taxon>
        <taxon>NPAAA clade</taxon>
        <taxon>Hologalegina</taxon>
        <taxon>IRL clade</taxon>
        <taxon>Trifolieae</taxon>
        <taxon>Trifolium</taxon>
    </lineage>
</organism>
<dbReference type="Pfam" id="PF13456">
    <property type="entry name" value="RVT_3"/>
    <property type="match status" value="1"/>
</dbReference>
<dbReference type="InterPro" id="IPR012337">
    <property type="entry name" value="RNaseH-like_sf"/>
</dbReference>
<dbReference type="CDD" id="cd06222">
    <property type="entry name" value="RNase_H_like"/>
    <property type="match status" value="1"/>
</dbReference>
<feature type="domain" description="RNase H type-1" evidence="1">
    <location>
        <begin position="141"/>
        <end position="212"/>
    </location>
</feature>
<accession>A0A392NGJ8</accession>
<dbReference type="GO" id="GO:0003676">
    <property type="term" value="F:nucleic acid binding"/>
    <property type="evidence" value="ECO:0007669"/>
    <property type="project" value="InterPro"/>
</dbReference>
<keyword evidence="3" id="KW-1185">Reference proteome</keyword>
<protein>
    <submittedName>
        <fullName evidence="2">Ribonuclease H protein</fullName>
    </submittedName>
</protein>
<sequence>MGVWMRMVPHAMRHAFFEENSYLWVQYNIKSDARFDCALRWRDVWATACHCLWYWRNKEKHDTHYIRPTNVVHHIVQRVKDYYSSREVQHVVTQVHSTVNYIGWKPPDVGWTKLNTDGACKDMRIAGCGGLLRDNHGEWIGGLKYVWRMGFRQVELNVDSVAVVQVIREGRTHNAMGYSLVKKIQRIMSLASEVKISHSYRETNKCADALTNIGCSSVGNTVFYEDCPDQIRHLIVDDAMGITTPRLIPM</sequence>
<dbReference type="PANTHER" id="PTHR47723">
    <property type="entry name" value="OS05G0353850 PROTEIN"/>
    <property type="match status" value="1"/>
</dbReference>
<dbReference type="PANTHER" id="PTHR47723:SF19">
    <property type="entry name" value="POLYNUCLEOTIDYL TRANSFERASE, RIBONUCLEASE H-LIKE SUPERFAMILY PROTEIN"/>
    <property type="match status" value="1"/>
</dbReference>
<dbReference type="InterPro" id="IPR002156">
    <property type="entry name" value="RNaseH_domain"/>
</dbReference>
<dbReference type="AlphaFoldDB" id="A0A392NGJ8"/>
<evidence type="ECO:0000259" key="1">
    <source>
        <dbReference type="Pfam" id="PF13456"/>
    </source>
</evidence>
<reference evidence="2 3" key="1">
    <citation type="journal article" date="2018" name="Front. Plant Sci.">
        <title>Red Clover (Trifolium pratense) and Zigzag Clover (T. medium) - A Picture of Genomic Similarities and Differences.</title>
        <authorList>
            <person name="Dluhosova J."/>
            <person name="Istvanek J."/>
            <person name="Nedelnik J."/>
            <person name="Repkova J."/>
        </authorList>
    </citation>
    <scope>NUCLEOTIDE SEQUENCE [LARGE SCALE GENOMIC DNA]</scope>
    <source>
        <strain evidence="3">cv. 10/8</strain>
        <tissue evidence="2">Leaf</tissue>
    </source>
</reference>
<dbReference type="InterPro" id="IPR036397">
    <property type="entry name" value="RNaseH_sf"/>
</dbReference>
<dbReference type="InterPro" id="IPR044730">
    <property type="entry name" value="RNase_H-like_dom_plant"/>
</dbReference>